<evidence type="ECO:0000259" key="4">
    <source>
        <dbReference type="PROSITE" id="PS01124"/>
    </source>
</evidence>
<dbReference type="InterPro" id="IPR018060">
    <property type="entry name" value="HTH_AraC"/>
</dbReference>
<dbReference type="Pfam" id="PF01965">
    <property type="entry name" value="DJ-1_PfpI"/>
    <property type="match status" value="1"/>
</dbReference>
<accession>A0ABS7RNN0</accession>
<comment type="caution">
    <text evidence="5">The sequence shown here is derived from an EMBL/GenBank/DDBJ whole genome shotgun (WGS) entry which is preliminary data.</text>
</comment>
<feature type="region of interest" description="Disordered" evidence="3">
    <location>
        <begin position="316"/>
        <end position="340"/>
    </location>
</feature>
<evidence type="ECO:0000313" key="6">
    <source>
        <dbReference type="Proteomes" id="UP000754710"/>
    </source>
</evidence>
<dbReference type="Pfam" id="PF12833">
    <property type="entry name" value="HTH_18"/>
    <property type="match status" value="1"/>
</dbReference>
<dbReference type="InterPro" id="IPR002818">
    <property type="entry name" value="DJ-1/PfpI"/>
</dbReference>
<reference evidence="5 6" key="1">
    <citation type="submission" date="2021-08" db="EMBL/GenBank/DDBJ databases">
        <title>Nocardioides bacterium WL0053 sp. nov., isolated from the sediment.</title>
        <authorList>
            <person name="Wang L."/>
            <person name="Zhang D."/>
            <person name="Zhang A."/>
        </authorList>
    </citation>
    <scope>NUCLEOTIDE SEQUENCE [LARGE SCALE GENOMIC DNA]</scope>
    <source>
        <strain evidence="5 6">WL0053</strain>
    </source>
</reference>
<dbReference type="SUPFAM" id="SSF46689">
    <property type="entry name" value="Homeodomain-like"/>
    <property type="match status" value="2"/>
</dbReference>
<organism evidence="5 6">
    <name type="scientific">Nocardioides jiangsuensis</name>
    <dbReference type="NCBI Taxonomy" id="2866161"/>
    <lineage>
        <taxon>Bacteria</taxon>
        <taxon>Bacillati</taxon>
        <taxon>Actinomycetota</taxon>
        <taxon>Actinomycetes</taxon>
        <taxon>Propionibacteriales</taxon>
        <taxon>Nocardioidaceae</taxon>
        <taxon>Nocardioides</taxon>
    </lineage>
</organism>
<dbReference type="PROSITE" id="PS01124">
    <property type="entry name" value="HTH_ARAC_FAMILY_2"/>
    <property type="match status" value="1"/>
</dbReference>
<gene>
    <name evidence="5" type="ORF">K1X13_17520</name>
</gene>
<dbReference type="SUPFAM" id="SSF52317">
    <property type="entry name" value="Class I glutamine amidotransferase-like"/>
    <property type="match status" value="1"/>
</dbReference>
<dbReference type="InterPro" id="IPR052158">
    <property type="entry name" value="INH-QAR"/>
</dbReference>
<dbReference type="CDD" id="cd03137">
    <property type="entry name" value="GATase1_AraC_1"/>
    <property type="match status" value="1"/>
</dbReference>
<dbReference type="SMART" id="SM00342">
    <property type="entry name" value="HTH_ARAC"/>
    <property type="match status" value="1"/>
</dbReference>
<protein>
    <submittedName>
        <fullName evidence="5">GlxA family transcriptional regulator</fullName>
    </submittedName>
</protein>
<dbReference type="InterPro" id="IPR009057">
    <property type="entry name" value="Homeodomain-like_sf"/>
</dbReference>
<dbReference type="InterPro" id="IPR029062">
    <property type="entry name" value="Class_I_gatase-like"/>
</dbReference>
<dbReference type="EMBL" id="JAIEZQ010000003">
    <property type="protein sequence ID" value="MBY9076637.1"/>
    <property type="molecule type" value="Genomic_DNA"/>
</dbReference>
<dbReference type="PANTHER" id="PTHR43130:SF3">
    <property type="entry name" value="HTH-TYPE TRANSCRIPTIONAL REGULATOR RV1931C"/>
    <property type="match status" value="1"/>
</dbReference>
<dbReference type="Gene3D" id="3.40.50.880">
    <property type="match status" value="1"/>
</dbReference>
<feature type="domain" description="HTH araC/xylS-type" evidence="4">
    <location>
        <begin position="212"/>
        <end position="310"/>
    </location>
</feature>
<dbReference type="PANTHER" id="PTHR43130">
    <property type="entry name" value="ARAC-FAMILY TRANSCRIPTIONAL REGULATOR"/>
    <property type="match status" value="1"/>
</dbReference>
<evidence type="ECO:0000256" key="2">
    <source>
        <dbReference type="ARBA" id="ARBA00023163"/>
    </source>
</evidence>
<keyword evidence="6" id="KW-1185">Reference proteome</keyword>
<dbReference type="RefSeq" id="WP_221026432.1">
    <property type="nucleotide sequence ID" value="NZ_JAIEZQ010000003.1"/>
</dbReference>
<keyword evidence="1" id="KW-0805">Transcription regulation</keyword>
<evidence type="ECO:0000313" key="5">
    <source>
        <dbReference type="EMBL" id="MBY9076637.1"/>
    </source>
</evidence>
<name>A0ABS7RNN0_9ACTN</name>
<proteinExistence type="predicted"/>
<evidence type="ECO:0000256" key="3">
    <source>
        <dbReference type="SAM" id="MobiDB-lite"/>
    </source>
</evidence>
<evidence type="ECO:0000256" key="1">
    <source>
        <dbReference type="ARBA" id="ARBA00023015"/>
    </source>
</evidence>
<keyword evidence="2" id="KW-0804">Transcription</keyword>
<dbReference type="Proteomes" id="UP000754710">
    <property type="component" value="Unassembled WGS sequence"/>
</dbReference>
<sequence>MNSRAVTFVIYDGFDGLDLAGPFEVFGEAGYELMLVAPKAGPVRSDMGLTIHAQSSVASLDPSRPGTLVVVGGDGVDAAGFDRSLLDWVAAAATTADRVASVCCGAFILAEAGLLDGRRVTTHWREADRLAREYPAVIVDSDPIFIQDGRIWTSAGVAAGMDLALALVEADLGPQTALRVARELVLFLRRPGSQSQFSVPLWSAQPATDAVRRVVEAIHLDPGERHGIDQLASLAGLSPRHLQRRFTQETGLPPAMYVERVRVEAAQRCLAEGNDPVETIARRCGFGTAETLRRTFHRLVGIAPSEYRERFRTTNVTAFPPPAPEASRPARPVRLEEISS</sequence>
<dbReference type="Gene3D" id="1.10.10.60">
    <property type="entry name" value="Homeodomain-like"/>
    <property type="match status" value="1"/>
</dbReference>